<name>A0A382XIE7_9ZZZZ</name>
<dbReference type="AlphaFoldDB" id="A0A382XIE7"/>
<feature type="non-terminal residue" evidence="1">
    <location>
        <position position="1"/>
    </location>
</feature>
<proteinExistence type="predicted"/>
<accession>A0A382XIE7</accession>
<dbReference type="EMBL" id="UINC01168051">
    <property type="protein sequence ID" value="SVD70882.1"/>
    <property type="molecule type" value="Genomic_DNA"/>
</dbReference>
<protein>
    <submittedName>
        <fullName evidence="1">Uncharacterized protein</fullName>
    </submittedName>
</protein>
<sequence length="54" mass="6103">VLAQNQEFFASVRASRPANCSAEDGVAALEPLQAVYDQMLEFEGDDKYKRLWSH</sequence>
<gene>
    <name evidence="1" type="ORF">METZ01_LOCUS423736</name>
</gene>
<evidence type="ECO:0000313" key="1">
    <source>
        <dbReference type="EMBL" id="SVD70882.1"/>
    </source>
</evidence>
<organism evidence="1">
    <name type="scientific">marine metagenome</name>
    <dbReference type="NCBI Taxonomy" id="408172"/>
    <lineage>
        <taxon>unclassified sequences</taxon>
        <taxon>metagenomes</taxon>
        <taxon>ecological metagenomes</taxon>
    </lineage>
</organism>
<reference evidence="1" key="1">
    <citation type="submission" date="2018-05" db="EMBL/GenBank/DDBJ databases">
        <authorList>
            <person name="Lanie J.A."/>
            <person name="Ng W.-L."/>
            <person name="Kazmierczak K.M."/>
            <person name="Andrzejewski T.M."/>
            <person name="Davidsen T.M."/>
            <person name="Wayne K.J."/>
            <person name="Tettelin H."/>
            <person name="Glass J.I."/>
            <person name="Rusch D."/>
            <person name="Podicherti R."/>
            <person name="Tsui H.-C.T."/>
            <person name="Winkler M.E."/>
        </authorList>
    </citation>
    <scope>NUCLEOTIDE SEQUENCE</scope>
</reference>